<dbReference type="InterPro" id="IPR036097">
    <property type="entry name" value="HisK_dim/P_sf"/>
</dbReference>
<dbReference type="InterPro" id="IPR036890">
    <property type="entry name" value="HATPase_C_sf"/>
</dbReference>
<evidence type="ECO:0000256" key="6">
    <source>
        <dbReference type="ARBA" id="ARBA00023012"/>
    </source>
</evidence>
<proteinExistence type="predicted"/>
<dbReference type="SMART" id="SM00091">
    <property type="entry name" value="PAS"/>
    <property type="match status" value="1"/>
</dbReference>
<dbReference type="Gene3D" id="1.10.287.130">
    <property type="match status" value="1"/>
</dbReference>
<evidence type="ECO:0000259" key="8">
    <source>
        <dbReference type="PROSITE" id="PS50109"/>
    </source>
</evidence>
<dbReference type="Pfam" id="PF13188">
    <property type="entry name" value="PAS_8"/>
    <property type="match status" value="1"/>
</dbReference>
<keyword evidence="7" id="KW-1133">Transmembrane helix</keyword>
<keyword evidence="7" id="KW-0472">Membrane</keyword>
<accession>A0AAX1N814</accession>
<evidence type="ECO:0000256" key="1">
    <source>
        <dbReference type="ARBA" id="ARBA00022553"/>
    </source>
</evidence>
<name>A0AAX1N814_9BACT</name>
<dbReference type="AlphaFoldDB" id="A0AAX1N814"/>
<evidence type="ECO:0000256" key="4">
    <source>
        <dbReference type="ARBA" id="ARBA00022777"/>
    </source>
</evidence>
<evidence type="ECO:0000256" key="2">
    <source>
        <dbReference type="ARBA" id="ARBA00022679"/>
    </source>
</evidence>
<organism evidence="9 10">
    <name type="scientific">Flammeovirga yaeyamensis</name>
    <dbReference type="NCBI Taxonomy" id="367791"/>
    <lineage>
        <taxon>Bacteria</taxon>
        <taxon>Pseudomonadati</taxon>
        <taxon>Bacteroidota</taxon>
        <taxon>Cytophagia</taxon>
        <taxon>Cytophagales</taxon>
        <taxon>Flammeovirgaceae</taxon>
        <taxon>Flammeovirga</taxon>
    </lineage>
</organism>
<dbReference type="PROSITE" id="PS50109">
    <property type="entry name" value="HIS_KIN"/>
    <property type="match status" value="1"/>
</dbReference>
<feature type="domain" description="Histidine kinase" evidence="8">
    <location>
        <begin position="225"/>
        <end position="430"/>
    </location>
</feature>
<keyword evidence="3" id="KW-0547">Nucleotide-binding</keyword>
<keyword evidence="5" id="KW-0067">ATP-binding</keyword>
<feature type="transmembrane region" description="Helical" evidence="7">
    <location>
        <begin position="31"/>
        <end position="53"/>
    </location>
</feature>
<dbReference type="Gene3D" id="3.30.450.20">
    <property type="entry name" value="PAS domain"/>
    <property type="match status" value="1"/>
</dbReference>
<reference evidence="9 10" key="1">
    <citation type="submission" date="2021-05" db="EMBL/GenBank/DDBJ databases">
        <title>Comparative genomic studies on the polysaccharide-degrading batcterial strains of the Flammeovirga genus.</title>
        <authorList>
            <person name="Zewei F."/>
            <person name="Zheng Z."/>
            <person name="Yu L."/>
            <person name="Ruyue G."/>
            <person name="Yanhong M."/>
            <person name="Yuanyuan C."/>
            <person name="Jingyan G."/>
            <person name="Wenjun H."/>
        </authorList>
    </citation>
    <scope>NUCLEOTIDE SEQUENCE [LARGE SCALE GENOMIC DNA]</scope>
    <source>
        <strain evidence="9 10">NBRC:100898</strain>
    </source>
</reference>
<dbReference type="PANTHER" id="PTHR43065">
    <property type="entry name" value="SENSOR HISTIDINE KINASE"/>
    <property type="match status" value="1"/>
</dbReference>
<dbReference type="KEGG" id="fya:KMW28_08915"/>
<dbReference type="Pfam" id="PF02518">
    <property type="entry name" value="HATPase_c"/>
    <property type="match status" value="1"/>
</dbReference>
<dbReference type="Gene3D" id="3.30.565.10">
    <property type="entry name" value="Histidine kinase-like ATPase, C-terminal domain"/>
    <property type="match status" value="1"/>
</dbReference>
<dbReference type="RefSeq" id="WP_169664528.1">
    <property type="nucleotide sequence ID" value="NZ_CP076132.1"/>
</dbReference>
<dbReference type="InterPro" id="IPR000014">
    <property type="entry name" value="PAS"/>
</dbReference>
<dbReference type="InterPro" id="IPR003594">
    <property type="entry name" value="HATPase_dom"/>
</dbReference>
<keyword evidence="2" id="KW-0808">Transferase</keyword>
<evidence type="ECO:0000256" key="5">
    <source>
        <dbReference type="ARBA" id="ARBA00022840"/>
    </source>
</evidence>
<dbReference type="SUPFAM" id="SSF47384">
    <property type="entry name" value="Homodimeric domain of signal transducing histidine kinase"/>
    <property type="match status" value="1"/>
</dbReference>
<keyword evidence="1" id="KW-0597">Phosphoprotein</keyword>
<dbReference type="SMART" id="SM00387">
    <property type="entry name" value="HATPase_c"/>
    <property type="match status" value="1"/>
</dbReference>
<evidence type="ECO:0000313" key="9">
    <source>
        <dbReference type="EMBL" id="QWG03689.1"/>
    </source>
</evidence>
<evidence type="ECO:0000313" key="10">
    <source>
        <dbReference type="Proteomes" id="UP000678679"/>
    </source>
</evidence>
<dbReference type="EMBL" id="CP076132">
    <property type="protein sequence ID" value="QWG03689.1"/>
    <property type="molecule type" value="Genomic_DNA"/>
</dbReference>
<keyword evidence="6" id="KW-0902">Two-component regulatory system</keyword>
<dbReference type="GO" id="GO:0000155">
    <property type="term" value="F:phosphorelay sensor kinase activity"/>
    <property type="evidence" value="ECO:0007669"/>
    <property type="project" value="InterPro"/>
</dbReference>
<sequence length="430" mass="49549">MLKIEYSLLALFTVGTLIGITFPIRETHPHLFLLAEVVSVALSIWILRLWLFINKPLKELNNALRLLKNNDFQSRLLPTPHPVVNQLVEVFNQIIDRIHKERLSQREQSYFLDQLIKATPQGIIILDHDEKIIQANPSALQYLEIDFDKIQLLGLEETNILLLDKLAKIPLNYPSEIQLSGGRKYRCFKSSFIFQGFPQQFIILQDSYLDDLKTEKQAYSKVIRMMSHEVNNSVGAINSYIDSLKYFPLADEDLKDDYDEALEVVKNRNDNMATFMKNFASVVKVPEPVLKEIDLKSSIDDIIRIYASTFEADDIYIVNEVNNSIVVKGDETLIEQLFINILKNAKEALLESENERVIKISTEGNVLSIWNSGPKIPEEVEQKLFTPFYSSKPTGQGIGLMICREVLVKHKWDFKLHSLHEGAQFDIYYK</sequence>
<evidence type="ECO:0000256" key="3">
    <source>
        <dbReference type="ARBA" id="ARBA00022741"/>
    </source>
</evidence>
<dbReference type="InterPro" id="IPR005467">
    <property type="entry name" value="His_kinase_dom"/>
</dbReference>
<dbReference type="InterPro" id="IPR035965">
    <property type="entry name" value="PAS-like_dom_sf"/>
</dbReference>
<protein>
    <submittedName>
        <fullName evidence="9">PAS domain-containing protein</fullName>
    </submittedName>
</protein>
<keyword evidence="7" id="KW-0812">Transmembrane</keyword>
<feature type="transmembrane region" description="Helical" evidence="7">
    <location>
        <begin position="6"/>
        <end position="24"/>
    </location>
</feature>
<dbReference type="GO" id="GO:0005524">
    <property type="term" value="F:ATP binding"/>
    <property type="evidence" value="ECO:0007669"/>
    <property type="project" value="UniProtKB-KW"/>
</dbReference>
<keyword evidence="10" id="KW-1185">Reference proteome</keyword>
<dbReference type="Proteomes" id="UP000678679">
    <property type="component" value="Chromosome 1"/>
</dbReference>
<dbReference type="SUPFAM" id="SSF55874">
    <property type="entry name" value="ATPase domain of HSP90 chaperone/DNA topoisomerase II/histidine kinase"/>
    <property type="match status" value="1"/>
</dbReference>
<gene>
    <name evidence="9" type="ORF">KMW28_08915</name>
</gene>
<evidence type="ECO:0000256" key="7">
    <source>
        <dbReference type="SAM" id="Phobius"/>
    </source>
</evidence>
<dbReference type="PANTHER" id="PTHR43065:SF10">
    <property type="entry name" value="PEROXIDE STRESS-ACTIVATED HISTIDINE KINASE MAK3"/>
    <property type="match status" value="1"/>
</dbReference>
<dbReference type="SUPFAM" id="SSF55785">
    <property type="entry name" value="PYP-like sensor domain (PAS domain)"/>
    <property type="match status" value="1"/>
</dbReference>
<keyword evidence="4" id="KW-0418">Kinase</keyword>